<proteinExistence type="inferred from homology"/>
<feature type="binding site" evidence="8">
    <location>
        <begin position="186"/>
        <end position="189"/>
    </location>
    <ligand>
        <name>ATP</name>
        <dbReference type="ChEBI" id="CHEBI:30616"/>
    </ligand>
</feature>
<dbReference type="InterPro" id="IPR042176">
    <property type="entry name" value="Pantoate_ligase_C"/>
</dbReference>
<evidence type="ECO:0000256" key="8">
    <source>
        <dbReference type="HAMAP-Rule" id="MF_00158"/>
    </source>
</evidence>
<dbReference type="NCBIfam" id="TIGR00125">
    <property type="entry name" value="cyt_tran_rel"/>
    <property type="match status" value="1"/>
</dbReference>
<comment type="subcellular location">
    <subcellularLocation>
        <location evidence="8">Cytoplasm</location>
    </subcellularLocation>
</comment>
<feature type="binding site" evidence="8">
    <location>
        <begin position="30"/>
        <end position="37"/>
    </location>
    <ligand>
        <name>ATP</name>
        <dbReference type="ChEBI" id="CHEBI:30616"/>
    </ligand>
</feature>
<feature type="binding site" evidence="8">
    <location>
        <begin position="149"/>
        <end position="152"/>
    </location>
    <ligand>
        <name>ATP</name>
        <dbReference type="ChEBI" id="CHEBI:30616"/>
    </ligand>
</feature>
<dbReference type="InterPro" id="IPR014729">
    <property type="entry name" value="Rossmann-like_a/b/a_fold"/>
</dbReference>
<dbReference type="SUPFAM" id="SSF52374">
    <property type="entry name" value="Nucleotidylyl transferase"/>
    <property type="match status" value="1"/>
</dbReference>
<reference evidence="10" key="1">
    <citation type="journal article" date="2019" name="Int. J. Syst. Evol. Microbiol.">
        <title>The Global Catalogue of Microorganisms (GCM) 10K type strain sequencing project: providing services to taxonomists for standard genome sequencing and annotation.</title>
        <authorList>
            <consortium name="The Broad Institute Genomics Platform"/>
            <consortium name="The Broad Institute Genome Sequencing Center for Infectious Disease"/>
            <person name="Wu L."/>
            <person name="Ma J."/>
        </authorList>
    </citation>
    <scope>NUCLEOTIDE SEQUENCE [LARGE SCALE GENOMIC DNA]</scope>
    <source>
        <strain evidence="10">KACC 12597</strain>
    </source>
</reference>
<gene>
    <name evidence="8 9" type="primary">panC</name>
    <name evidence="9" type="ORF">ACFSJC_17015</name>
</gene>
<comment type="caution">
    <text evidence="9">The sequence shown here is derived from an EMBL/GenBank/DDBJ whole genome shotgun (WGS) entry which is preliminary data.</text>
</comment>
<dbReference type="Pfam" id="PF02569">
    <property type="entry name" value="Pantoate_ligase"/>
    <property type="match status" value="1"/>
</dbReference>
<evidence type="ECO:0000313" key="9">
    <source>
        <dbReference type="EMBL" id="MFD2113552.1"/>
    </source>
</evidence>
<evidence type="ECO:0000256" key="3">
    <source>
        <dbReference type="ARBA" id="ARBA00022598"/>
    </source>
</evidence>
<feature type="binding site" evidence="8">
    <location>
        <position position="178"/>
    </location>
    <ligand>
        <name>ATP</name>
        <dbReference type="ChEBI" id="CHEBI:30616"/>
    </ligand>
</feature>
<dbReference type="InterPro" id="IPR004821">
    <property type="entry name" value="Cyt_trans-like"/>
</dbReference>
<accession>A0ABW4YD50</accession>
<evidence type="ECO:0000256" key="6">
    <source>
        <dbReference type="ARBA" id="ARBA00022840"/>
    </source>
</evidence>
<sequence length="284" mass="30992">MDSVELLQDLRQRVAAWRSAGQRLALVPTMGNLHSGHLSLIEEARRRADRVVASIFVNPLQFGPSEDLGAYPRTLEEDRRRLDEAGCDLLFTPGVQVMYPHGQESQTRVEVPGLSEILCGATRAGHFVGVTTVVSKLFNMVQPDVALFGEKDFQQLLVIRRMVADLNMPIEIVGVPIARESDGLAMSSRNGYLTAEERALAPGLRRALLAVESRLAAGADIAEVETAAADMIREAGLGPDYVSIRSAIDLAPATERDEDLVVLAAAYLGRARLIDNLRIRRVGD</sequence>
<comment type="catalytic activity">
    <reaction evidence="7 8">
        <text>(R)-pantoate + beta-alanine + ATP = (R)-pantothenate + AMP + diphosphate + H(+)</text>
        <dbReference type="Rhea" id="RHEA:10912"/>
        <dbReference type="ChEBI" id="CHEBI:15378"/>
        <dbReference type="ChEBI" id="CHEBI:15980"/>
        <dbReference type="ChEBI" id="CHEBI:29032"/>
        <dbReference type="ChEBI" id="CHEBI:30616"/>
        <dbReference type="ChEBI" id="CHEBI:33019"/>
        <dbReference type="ChEBI" id="CHEBI:57966"/>
        <dbReference type="ChEBI" id="CHEBI:456215"/>
        <dbReference type="EC" id="6.3.2.1"/>
    </reaction>
</comment>
<dbReference type="NCBIfam" id="TIGR00018">
    <property type="entry name" value="panC"/>
    <property type="match status" value="1"/>
</dbReference>
<evidence type="ECO:0000313" key="10">
    <source>
        <dbReference type="Proteomes" id="UP001597337"/>
    </source>
</evidence>
<dbReference type="RefSeq" id="WP_386028398.1">
    <property type="nucleotide sequence ID" value="NZ_JBHUHX010000052.1"/>
</dbReference>
<evidence type="ECO:0000256" key="2">
    <source>
        <dbReference type="ARBA" id="ARBA00009256"/>
    </source>
</evidence>
<dbReference type="Gene3D" id="3.40.50.620">
    <property type="entry name" value="HUPs"/>
    <property type="match status" value="1"/>
</dbReference>
<name>A0ABW4YD50_9GAMM</name>
<keyword evidence="8" id="KW-0963">Cytoplasm</keyword>
<evidence type="ECO:0000256" key="4">
    <source>
        <dbReference type="ARBA" id="ARBA00022655"/>
    </source>
</evidence>
<dbReference type="HAMAP" id="MF_00158">
    <property type="entry name" value="PanC"/>
    <property type="match status" value="1"/>
</dbReference>
<dbReference type="InterPro" id="IPR003721">
    <property type="entry name" value="Pantoate_ligase"/>
</dbReference>
<keyword evidence="3 8" id="KW-0436">Ligase</keyword>
<comment type="function">
    <text evidence="8">Catalyzes the condensation of pantoate with beta-alanine in an ATP-dependent reaction via a pantoyl-adenylate intermediate.</text>
</comment>
<comment type="subunit">
    <text evidence="8">Homodimer.</text>
</comment>
<dbReference type="EMBL" id="JBHUHX010000052">
    <property type="protein sequence ID" value="MFD2113552.1"/>
    <property type="molecule type" value="Genomic_DNA"/>
</dbReference>
<keyword evidence="6 8" id="KW-0067">ATP-binding</keyword>
<feature type="binding site" evidence="8">
    <location>
        <position position="155"/>
    </location>
    <ligand>
        <name>(R)-pantoate</name>
        <dbReference type="ChEBI" id="CHEBI:15980"/>
    </ligand>
</feature>
<dbReference type="CDD" id="cd00560">
    <property type="entry name" value="PanC"/>
    <property type="match status" value="1"/>
</dbReference>
<comment type="pathway">
    <text evidence="1 8">Cofactor biosynthesis; (R)-pantothenate biosynthesis; (R)-pantothenate from (R)-pantoate and beta-alanine: step 1/1.</text>
</comment>
<keyword evidence="4 8" id="KW-0566">Pantothenate biosynthesis</keyword>
<keyword evidence="10" id="KW-1185">Reference proteome</keyword>
<dbReference type="PANTHER" id="PTHR21299:SF1">
    <property type="entry name" value="PANTOATE--BETA-ALANINE LIGASE"/>
    <property type="match status" value="1"/>
</dbReference>
<evidence type="ECO:0000256" key="5">
    <source>
        <dbReference type="ARBA" id="ARBA00022741"/>
    </source>
</evidence>
<dbReference type="Gene3D" id="3.30.1300.10">
    <property type="entry name" value="Pantoate-beta-alanine ligase, C-terminal domain"/>
    <property type="match status" value="1"/>
</dbReference>
<evidence type="ECO:0000256" key="1">
    <source>
        <dbReference type="ARBA" id="ARBA00004990"/>
    </source>
</evidence>
<dbReference type="GO" id="GO:0004592">
    <property type="term" value="F:pantoate-beta-alanine ligase activity"/>
    <property type="evidence" value="ECO:0007669"/>
    <property type="project" value="UniProtKB-EC"/>
</dbReference>
<feature type="binding site" evidence="8">
    <location>
        <position position="61"/>
    </location>
    <ligand>
        <name>beta-alanine</name>
        <dbReference type="ChEBI" id="CHEBI:57966"/>
    </ligand>
</feature>
<comment type="similarity">
    <text evidence="2 8">Belongs to the pantothenate synthetase family.</text>
</comment>
<dbReference type="Proteomes" id="UP001597337">
    <property type="component" value="Unassembled WGS sequence"/>
</dbReference>
<evidence type="ECO:0000256" key="7">
    <source>
        <dbReference type="ARBA" id="ARBA00048258"/>
    </source>
</evidence>
<organism evidence="9 10">
    <name type="scientific">Thiorhodococcus fuscus</name>
    <dbReference type="NCBI Taxonomy" id="527200"/>
    <lineage>
        <taxon>Bacteria</taxon>
        <taxon>Pseudomonadati</taxon>
        <taxon>Pseudomonadota</taxon>
        <taxon>Gammaproteobacteria</taxon>
        <taxon>Chromatiales</taxon>
        <taxon>Chromatiaceae</taxon>
        <taxon>Thiorhodococcus</taxon>
    </lineage>
</organism>
<comment type="miscellaneous">
    <text evidence="8">The reaction proceeds by a bi uni uni bi ping pong mechanism.</text>
</comment>
<protein>
    <recommendedName>
        <fullName evidence="8">Pantothenate synthetase</fullName>
        <shortName evidence="8">PS</shortName>
        <ecNumber evidence="8">6.3.2.1</ecNumber>
    </recommendedName>
    <alternativeName>
        <fullName evidence="8">Pantoate--beta-alanine ligase</fullName>
    </alternativeName>
    <alternativeName>
        <fullName evidence="8">Pantoate-activating enzyme</fullName>
    </alternativeName>
</protein>
<feature type="active site" description="Proton donor" evidence="8">
    <location>
        <position position="37"/>
    </location>
</feature>
<feature type="binding site" evidence="8">
    <location>
        <position position="61"/>
    </location>
    <ligand>
        <name>(R)-pantoate</name>
        <dbReference type="ChEBI" id="CHEBI:15980"/>
    </ligand>
</feature>
<keyword evidence="5 8" id="KW-0547">Nucleotide-binding</keyword>
<dbReference type="PANTHER" id="PTHR21299">
    <property type="entry name" value="CYTIDYLATE KINASE/PANTOATE-BETA-ALANINE LIGASE"/>
    <property type="match status" value="1"/>
</dbReference>
<dbReference type="EC" id="6.3.2.1" evidence="8"/>